<evidence type="ECO:0000313" key="3">
    <source>
        <dbReference type="Proteomes" id="UP000654075"/>
    </source>
</evidence>
<organism evidence="2 3">
    <name type="scientific">Polarella glacialis</name>
    <name type="common">Dinoflagellate</name>
    <dbReference type="NCBI Taxonomy" id="89957"/>
    <lineage>
        <taxon>Eukaryota</taxon>
        <taxon>Sar</taxon>
        <taxon>Alveolata</taxon>
        <taxon>Dinophyceae</taxon>
        <taxon>Suessiales</taxon>
        <taxon>Suessiaceae</taxon>
        <taxon>Polarella</taxon>
    </lineage>
</organism>
<feature type="compositionally biased region" description="Acidic residues" evidence="1">
    <location>
        <begin position="187"/>
        <end position="197"/>
    </location>
</feature>
<accession>A0A813E1T7</accession>
<feature type="compositionally biased region" description="Low complexity" evidence="1">
    <location>
        <begin position="109"/>
        <end position="118"/>
    </location>
</feature>
<dbReference type="Proteomes" id="UP000654075">
    <property type="component" value="Unassembled WGS sequence"/>
</dbReference>
<feature type="region of interest" description="Disordered" evidence="1">
    <location>
        <begin position="1"/>
        <end position="33"/>
    </location>
</feature>
<name>A0A813E1T7_POLGL</name>
<feature type="non-terminal residue" evidence="2">
    <location>
        <position position="1"/>
    </location>
</feature>
<dbReference type="AlphaFoldDB" id="A0A813E1T7"/>
<feature type="region of interest" description="Disordered" evidence="1">
    <location>
        <begin position="49"/>
        <end position="197"/>
    </location>
</feature>
<proteinExistence type="predicted"/>
<reference evidence="2" key="1">
    <citation type="submission" date="2021-02" db="EMBL/GenBank/DDBJ databases">
        <authorList>
            <person name="Dougan E. K."/>
            <person name="Rhodes N."/>
            <person name="Thang M."/>
            <person name="Chan C."/>
        </authorList>
    </citation>
    <scope>NUCLEOTIDE SEQUENCE</scope>
</reference>
<dbReference type="EMBL" id="CAJNNV010007469">
    <property type="protein sequence ID" value="CAE8594978.1"/>
    <property type="molecule type" value="Genomic_DNA"/>
</dbReference>
<feature type="compositionally biased region" description="Basic and acidic residues" evidence="1">
    <location>
        <begin position="167"/>
        <end position="186"/>
    </location>
</feature>
<comment type="caution">
    <text evidence="2">The sequence shown here is derived from an EMBL/GenBank/DDBJ whole genome shotgun (WGS) entry which is preliminary data.</text>
</comment>
<feature type="compositionally biased region" description="Polar residues" evidence="1">
    <location>
        <begin position="126"/>
        <end position="138"/>
    </location>
</feature>
<evidence type="ECO:0000256" key="1">
    <source>
        <dbReference type="SAM" id="MobiDB-lite"/>
    </source>
</evidence>
<gene>
    <name evidence="2" type="ORF">PGLA1383_LOCUS13500</name>
</gene>
<feature type="non-terminal residue" evidence="2">
    <location>
        <position position="197"/>
    </location>
</feature>
<sequence>ARNAEGAAEIVAPETCSEIPLPGGEGTTSVSPLKHLEAMAAGLGAGESEALPAVAGRRTSGSRQSAAGSSPGHSGGSSSSSSRQPGPAPRARSSCGKYPERMCPPPLTPATAEAAGLLPPRPPSSGTPRQSVLASSRLRQLRVFCAGSRSRSERGPVEATGPFSQESPREGRSPYAREGRGMAHEREDEDELSDAVA</sequence>
<keyword evidence="3" id="KW-1185">Reference proteome</keyword>
<evidence type="ECO:0000313" key="2">
    <source>
        <dbReference type="EMBL" id="CAE8594978.1"/>
    </source>
</evidence>
<feature type="compositionally biased region" description="Low complexity" evidence="1">
    <location>
        <begin position="65"/>
        <end position="94"/>
    </location>
</feature>
<protein>
    <submittedName>
        <fullName evidence="2">Uncharacterized protein</fullName>
    </submittedName>
</protein>